<dbReference type="Gene3D" id="1.10.150.310">
    <property type="entry name" value="Tex RuvX-like domain-like"/>
    <property type="match status" value="1"/>
</dbReference>
<dbReference type="InterPro" id="IPR010994">
    <property type="entry name" value="RuvA_2-like"/>
</dbReference>
<dbReference type="SUPFAM" id="SSF158832">
    <property type="entry name" value="Tex N-terminal region-like"/>
    <property type="match status" value="1"/>
</dbReference>
<accession>G9YEM3</accession>
<dbReference type="InterPro" id="IPR006641">
    <property type="entry name" value="YqgF/RNaseH-like_dom"/>
</dbReference>
<dbReference type="SUPFAM" id="SSF47781">
    <property type="entry name" value="RuvA domain 2-like"/>
    <property type="match status" value="2"/>
</dbReference>
<feature type="domain" description="S1 motif" evidence="1">
    <location>
        <begin position="648"/>
        <end position="717"/>
    </location>
</feature>
<dbReference type="EMBL" id="AGCJ01000002">
    <property type="protein sequence ID" value="EHM44012.1"/>
    <property type="molecule type" value="Genomic_DNA"/>
</dbReference>
<dbReference type="Gene3D" id="1.10.10.650">
    <property type="entry name" value="RuvA domain 2-like"/>
    <property type="match status" value="1"/>
</dbReference>
<dbReference type="Pfam" id="PF22706">
    <property type="entry name" value="Tex_central_region"/>
    <property type="match status" value="1"/>
</dbReference>
<comment type="caution">
    <text evidence="2">The sequence shown here is derived from an EMBL/GenBank/DDBJ whole genome shotgun (WGS) entry which is preliminary data.</text>
</comment>
<dbReference type="InterPro" id="IPR023323">
    <property type="entry name" value="Tex-like_dom_sf"/>
</dbReference>
<dbReference type="InterPro" id="IPR037027">
    <property type="entry name" value="YqgF/RNaseH-like_dom_sf"/>
</dbReference>
<name>G9YEM3_9FIRM</name>
<dbReference type="Pfam" id="PF12836">
    <property type="entry name" value="HHH_3"/>
    <property type="match status" value="1"/>
</dbReference>
<dbReference type="GO" id="GO:0006139">
    <property type="term" value="P:nucleobase-containing compound metabolic process"/>
    <property type="evidence" value="ECO:0007669"/>
    <property type="project" value="InterPro"/>
</dbReference>
<dbReference type="PANTHER" id="PTHR10724">
    <property type="entry name" value="30S RIBOSOMAL PROTEIN S1"/>
    <property type="match status" value="1"/>
</dbReference>
<dbReference type="InterPro" id="IPR018974">
    <property type="entry name" value="Tex-like_N"/>
</dbReference>
<dbReference type="GO" id="GO:0006412">
    <property type="term" value="P:translation"/>
    <property type="evidence" value="ECO:0007669"/>
    <property type="project" value="TreeGrafter"/>
</dbReference>
<gene>
    <name evidence="2" type="ORF">HMPREF0080_00082</name>
</gene>
<dbReference type="InterPro" id="IPR050437">
    <property type="entry name" value="Ribos_protein_bS1-like"/>
</dbReference>
<evidence type="ECO:0000313" key="3">
    <source>
        <dbReference type="Proteomes" id="UP000005481"/>
    </source>
</evidence>
<dbReference type="Pfam" id="PF17674">
    <property type="entry name" value="HHH_9"/>
    <property type="match status" value="1"/>
</dbReference>
<dbReference type="GO" id="GO:0003735">
    <property type="term" value="F:structural constituent of ribosome"/>
    <property type="evidence" value="ECO:0007669"/>
    <property type="project" value="TreeGrafter"/>
</dbReference>
<dbReference type="FunFam" id="2.40.50.140:FF:000051">
    <property type="entry name" value="RNA-binding transcriptional accessory protein"/>
    <property type="match status" value="1"/>
</dbReference>
<organism evidence="2 3">
    <name type="scientific">Anaeroglobus geminatus F0357</name>
    <dbReference type="NCBI Taxonomy" id="861450"/>
    <lineage>
        <taxon>Bacteria</taxon>
        <taxon>Bacillati</taxon>
        <taxon>Bacillota</taxon>
        <taxon>Negativicutes</taxon>
        <taxon>Veillonellales</taxon>
        <taxon>Veillonellaceae</taxon>
        <taxon>Anaeroglobus</taxon>
    </lineage>
</organism>
<dbReference type="PATRIC" id="fig|861450.3.peg.80"/>
<dbReference type="Gene3D" id="3.30.420.140">
    <property type="entry name" value="YqgF/RNase H-like domain"/>
    <property type="match status" value="1"/>
</dbReference>
<dbReference type="InterPro" id="IPR041692">
    <property type="entry name" value="HHH_9"/>
</dbReference>
<dbReference type="OrthoDB" id="9804714at2"/>
<dbReference type="Pfam" id="PF09371">
    <property type="entry name" value="Tex_N"/>
    <property type="match status" value="1"/>
</dbReference>
<dbReference type="InterPro" id="IPR023319">
    <property type="entry name" value="Tex-like_HTH_dom_sf"/>
</dbReference>
<dbReference type="STRING" id="861450.HMPREF0080_00082"/>
<dbReference type="Proteomes" id="UP000005481">
    <property type="component" value="Unassembled WGS sequence"/>
</dbReference>
<dbReference type="SMART" id="SM00732">
    <property type="entry name" value="YqgFc"/>
    <property type="match status" value="1"/>
</dbReference>
<dbReference type="CDD" id="cd05685">
    <property type="entry name" value="S1_Tex"/>
    <property type="match status" value="1"/>
</dbReference>
<dbReference type="InterPro" id="IPR044146">
    <property type="entry name" value="S1_Tex"/>
</dbReference>
<dbReference type="SUPFAM" id="SSF53098">
    <property type="entry name" value="Ribonuclease H-like"/>
    <property type="match status" value="1"/>
</dbReference>
<dbReference type="InterPro" id="IPR032639">
    <property type="entry name" value="Tex_YqgF"/>
</dbReference>
<keyword evidence="3" id="KW-1185">Reference proteome</keyword>
<dbReference type="Pfam" id="PF16921">
    <property type="entry name" value="Tex_YqgF"/>
    <property type="match status" value="1"/>
</dbReference>
<evidence type="ECO:0000259" key="1">
    <source>
        <dbReference type="PROSITE" id="PS50126"/>
    </source>
</evidence>
<sequence>MKEEQIIRRIAADLQILPKQVKAALALLAAGNTVPFIARYRKEATGLLNEVQLRSIQERFDYERALSARKETVEQAVKELGLWTEELAVALEKAAQIQEVEDIYLPYKPKKRTRASMAREAGLEPLADLFTAQDAAGPEPEEAARPYLSGTVPTAEDAIRGAAYIIAERLSELTAYRKILRERLWKNAVLACSLAVDEEEAGPFLTYKEFSERIAAIPSHRILAITRGEGQKILKVSLTADNDAYIGLLAGMIIRGPSPYGQILMATAADSYKRLIFPQMDREIRSDLFSKAEKQAISVFSENLRSLLMQPPFPKQIILGLDPGYRTGCKAAVIDATGTVLDYGTYHLTGSAKQRDEAAKSLANIIKKHGVTLISIGNGTASYETEQFVSTLIEEKKLTCRYIIANESGASVYSASDLAREELPDLDVTVRGAVSIARRIQDPLAEAVKIDPKSIGVGQYQHDVNQKTLSSALDSVVESVVNRVGVDLNTASPALLQHISGLTASTAGNIVAYRNANGPFRSRKELRHVSRLGPATYTQCAGFLRIKGGTDPLDDTSVHPESYDLAKKIISEYGFTLKDLKHADKLRELQNKLQMNAAPKLAAALGAGEPTIRDILEELRKPGRDIRRDRPLPPTRKKVLSLAELQTGTLVRGTVQNVVDFGVFVDFGLKTPGLIHRSELCSHPFRHPLDIVRVGETVEARIISVDAKRNRVGLSLKQAAEKRGR</sequence>
<dbReference type="SMART" id="SM00316">
    <property type="entry name" value="S1"/>
    <property type="match status" value="1"/>
</dbReference>
<dbReference type="InterPro" id="IPR055179">
    <property type="entry name" value="Tex-like_central_region"/>
</dbReference>
<dbReference type="Pfam" id="PF00575">
    <property type="entry name" value="S1"/>
    <property type="match status" value="1"/>
</dbReference>
<dbReference type="FunFam" id="1.10.10.650:FF:000001">
    <property type="entry name" value="S1 RNA-binding domain 1"/>
    <property type="match status" value="1"/>
</dbReference>
<reference evidence="2 3" key="1">
    <citation type="submission" date="2011-08" db="EMBL/GenBank/DDBJ databases">
        <authorList>
            <person name="Weinstock G."/>
            <person name="Sodergren E."/>
            <person name="Clifton S."/>
            <person name="Fulton L."/>
            <person name="Fulton B."/>
            <person name="Courtney L."/>
            <person name="Fronick C."/>
            <person name="Harrison M."/>
            <person name="Strong C."/>
            <person name="Farmer C."/>
            <person name="Delahaunty K."/>
            <person name="Markovic C."/>
            <person name="Hall O."/>
            <person name="Minx P."/>
            <person name="Tomlinson C."/>
            <person name="Mitreva M."/>
            <person name="Hou S."/>
            <person name="Chen J."/>
            <person name="Wollam A."/>
            <person name="Pepin K.H."/>
            <person name="Johnson M."/>
            <person name="Bhonagiri V."/>
            <person name="Zhang X."/>
            <person name="Suruliraj S."/>
            <person name="Warren W."/>
            <person name="Chinwalla A."/>
            <person name="Mardis E.R."/>
            <person name="Wilson R.K."/>
        </authorList>
    </citation>
    <scope>NUCLEOTIDE SEQUENCE [LARGE SCALE GENOMIC DNA]</scope>
    <source>
        <strain evidence="2 3">F0357</strain>
    </source>
</reference>
<dbReference type="GO" id="GO:0005737">
    <property type="term" value="C:cytoplasm"/>
    <property type="evidence" value="ECO:0007669"/>
    <property type="project" value="UniProtKB-ARBA"/>
</dbReference>
<dbReference type="Gene3D" id="1.10.3500.10">
    <property type="entry name" value="Tex N-terminal region-like"/>
    <property type="match status" value="1"/>
</dbReference>
<dbReference type="SUPFAM" id="SSF50249">
    <property type="entry name" value="Nucleic acid-binding proteins"/>
    <property type="match status" value="1"/>
</dbReference>
<dbReference type="AlphaFoldDB" id="G9YEM3"/>
<dbReference type="InterPro" id="IPR012340">
    <property type="entry name" value="NA-bd_OB-fold"/>
</dbReference>
<dbReference type="PROSITE" id="PS50126">
    <property type="entry name" value="S1"/>
    <property type="match status" value="1"/>
</dbReference>
<protein>
    <submittedName>
        <fullName evidence="2">Tex-like protein</fullName>
    </submittedName>
</protein>
<dbReference type="GO" id="GO:0003729">
    <property type="term" value="F:mRNA binding"/>
    <property type="evidence" value="ECO:0007669"/>
    <property type="project" value="TreeGrafter"/>
</dbReference>
<dbReference type="FunFam" id="1.10.150.310:FF:000001">
    <property type="entry name" value="RNA-binding transcriptional accessory protein"/>
    <property type="match status" value="1"/>
</dbReference>
<dbReference type="eggNOG" id="COG2183">
    <property type="taxonomic scope" value="Bacteria"/>
</dbReference>
<proteinExistence type="predicted"/>
<dbReference type="HOGENOM" id="CLU_009833_0_2_9"/>
<dbReference type="RefSeq" id="WP_006789059.1">
    <property type="nucleotide sequence ID" value="NZ_JH417561.1"/>
</dbReference>
<dbReference type="FunFam" id="3.30.420.140:FF:000001">
    <property type="entry name" value="RNA-binding transcriptional accessory protein"/>
    <property type="match status" value="1"/>
</dbReference>
<dbReference type="InterPro" id="IPR003029">
    <property type="entry name" value="S1_domain"/>
</dbReference>
<dbReference type="Gene3D" id="2.40.50.140">
    <property type="entry name" value="Nucleic acid-binding proteins"/>
    <property type="match status" value="1"/>
</dbReference>
<evidence type="ECO:0000313" key="2">
    <source>
        <dbReference type="EMBL" id="EHM44012.1"/>
    </source>
</evidence>
<dbReference type="InterPro" id="IPR012337">
    <property type="entry name" value="RNaseH-like_sf"/>
</dbReference>
<dbReference type="PANTHER" id="PTHR10724:SF10">
    <property type="entry name" value="S1 RNA-BINDING DOMAIN-CONTAINING PROTEIN 1"/>
    <property type="match status" value="1"/>
</dbReference>